<dbReference type="Gene3D" id="3.30.2350.10">
    <property type="entry name" value="Pseudouridine synthase"/>
    <property type="match status" value="1"/>
</dbReference>
<name>A0ABQ2DU77_9MICC</name>
<dbReference type="InterPro" id="IPR006145">
    <property type="entry name" value="PsdUridine_synth_RsuA/RluA"/>
</dbReference>
<evidence type="ECO:0000256" key="2">
    <source>
        <dbReference type="ARBA" id="ARBA00031870"/>
    </source>
</evidence>
<evidence type="ECO:0000313" key="5">
    <source>
        <dbReference type="EMBL" id="GGJ71855.1"/>
    </source>
</evidence>
<organism evidence="5 6">
    <name type="scientific">Glutamicibacter ardleyensis</name>
    <dbReference type="NCBI Taxonomy" id="225894"/>
    <lineage>
        <taxon>Bacteria</taxon>
        <taxon>Bacillati</taxon>
        <taxon>Actinomycetota</taxon>
        <taxon>Actinomycetes</taxon>
        <taxon>Micrococcales</taxon>
        <taxon>Micrococcaceae</taxon>
        <taxon>Glutamicibacter</taxon>
    </lineage>
</organism>
<feature type="domain" description="Pseudouridine synthase RsuA/RluA-like" evidence="4">
    <location>
        <begin position="98"/>
        <end position="281"/>
    </location>
</feature>
<dbReference type="PANTHER" id="PTHR21600:SF84">
    <property type="entry name" value="PSEUDOURIDINE SYNTHASE RSUA_RLUA-LIKE DOMAIN-CONTAINING PROTEIN"/>
    <property type="match status" value="1"/>
</dbReference>
<proteinExistence type="predicted"/>
<reference evidence="6" key="1">
    <citation type="journal article" date="2019" name="Int. J. Syst. Evol. Microbiol.">
        <title>The Global Catalogue of Microorganisms (GCM) 10K type strain sequencing project: providing services to taxonomists for standard genome sequencing and annotation.</title>
        <authorList>
            <consortium name="The Broad Institute Genomics Platform"/>
            <consortium name="The Broad Institute Genome Sequencing Center for Infectious Disease"/>
            <person name="Wu L."/>
            <person name="Ma J."/>
        </authorList>
    </citation>
    <scope>NUCLEOTIDE SEQUENCE [LARGE SCALE GENOMIC DNA]</scope>
    <source>
        <strain evidence="6">CGMCC 1.3685</strain>
    </source>
</reference>
<keyword evidence="6" id="KW-1185">Reference proteome</keyword>
<evidence type="ECO:0000259" key="4">
    <source>
        <dbReference type="Pfam" id="PF00849"/>
    </source>
</evidence>
<dbReference type="SUPFAM" id="SSF55120">
    <property type="entry name" value="Pseudouridine synthase"/>
    <property type="match status" value="1"/>
</dbReference>
<protein>
    <recommendedName>
        <fullName evidence="2">RNA pseudouridylate synthase</fullName>
    </recommendedName>
    <alternativeName>
        <fullName evidence="3">RNA-uridine isomerase</fullName>
    </alternativeName>
</protein>
<dbReference type="InterPro" id="IPR020103">
    <property type="entry name" value="PsdUridine_synth_cat_dom_sf"/>
</dbReference>
<evidence type="ECO:0000256" key="3">
    <source>
        <dbReference type="ARBA" id="ARBA00033164"/>
    </source>
</evidence>
<evidence type="ECO:0000256" key="1">
    <source>
        <dbReference type="ARBA" id="ARBA00000073"/>
    </source>
</evidence>
<comment type="catalytic activity">
    <reaction evidence="1">
        <text>a uridine in RNA = a pseudouridine in RNA</text>
        <dbReference type="Rhea" id="RHEA:48348"/>
        <dbReference type="Rhea" id="RHEA-COMP:12068"/>
        <dbReference type="Rhea" id="RHEA-COMP:12069"/>
        <dbReference type="ChEBI" id="CHEBI:65314"/>
        <dbReference type="ChEBI" id="CHEBI:65315"/>
    </reaction>
</comment>
<dbReference type="PANTHER" id="PTHR21600">
    <property type="entry name" value="MITOCHONDRIAL RNA PSEUDOURIDINE SYNTHASE"/>
    <property type="match status" value="1"/>
</dbReference>
<evidence type="ECO:0000313" key="6">
    <source>
        <dbReference type="Proteomes" id="UP000606115"/>
    </source>
</evidence>
<dbReference type="InterPro" id="IPR050188">
    <property type="entry name" value="RluA_PseudoU_synthase"/>
</dbReference>
<dbReference type="EMBL" id="BMKX01000011">
    <property type="protein sequence ID" value="GGJ71855.1"/>
    <property type="molecule type" value="Genomic_DNA"/>
</dbReference>
<sequence>MAMLSPLPVRNGVNATRLRVPKVGPWDTVADYLLERFGHVDPDGLMRRFDEQEIVGLGGVPLNINTTLGEHEFIWYYRSLPAETPIPFEAKILHQDEHLIALDKPHFLPSTPGGRFIQESALVRLRNQVGNPDLVPMHRLDRATAGVILFAANPQTRGAYQLLFENRKISKKYQAVVALEPGTGLETGRVLEANGEHPNVRTAQELNALLQSMPLVFENRMAKLKGQLRSSVEEGVPNAQTKISLGAIGTSKGHHTGLKVAMMDLDPLSGKTHQLRVHLASLGLGIINDAFYPRLWDLAPDDYSRPLQLLAHTISFTDPLTGKPRSFSSQQRLIEAP</sequence>
<gene>
    <name evidence="5" type="ORF">GCM10007173_33410</name>
</gene>
<dbReference type="Pfam" id="PF00849">
    <property type="entry name" value="PseudoU_synth_2"/>
    <property type="match status" value="1"/>
</dbReference>
<comment type="caution">
    <text evidence="5">The sequence shown here is derived from an EMBL/GenBank/DDBJ whole genome shotgun (WGS) entry which is preliminary data.</text>
</comment>
<dbReference type="Proteomes" id="UP000606115">
    <property type="component" value="Unassembled WGS sequence"/>
</dbReference>
<accession>A0ABQ2DU77</accession>